<comment type="subcellular location">
    <subcellularLocation>
        <location evidence="2 18">Mitochondrion inner membrane</location>
        <topology evidence="2 18">Multi-pass membrane protein</topology>
    </subcellularLocation>
</comment>
<feature type="transmembrane region" description="Helical" evidence="18">
    <location>
        <begin position="147"/>
        <end position="168"/>
    </location>
</feature>
<dbReference type="EMBL" id="HQ232815">
    <property type="protein sequence ID" value="AFP16917.1"/>
    <property type="molecule type" value="Genomic_DNA"/>
</dbReference>
<evidence type="ECO:0000256" key="7">
    <source>
        <dbReference type="ARBA" id="ARBA00022660"/>
    </source>
</evidence>
<dbReference type="GO" id="GO:0008137">
    <property type="term" value="F:NADH dehydrogenase (ubiquinone) activity"/>
    <property type="evidence" value="ECO:0007669"/>
    <property type="project" value="UniProtKB-EC"/>
</dbReference>
<evidence type="ECO:0000256" key="10">
    <source>
        <dbReference type="ARBA" id="ARBA00022967"/>
    </source>
</evidence>
<evidence type="ECO:0000256" key="5">
    <source>
        <dbReference type="ARBA" id="ARBA00021008"/>
    </source>
</evidence>
<evidence type="ECO:0000256" key="15">
    <source>
        <dbReference type="ARBA" id="ARBA00023128"/>
    </source>
</evidence>
<evidence type="ECO:0000256" key="9">
    <source>
        <dbReference type="ARBA" id="ARBA00022792"/>
    </source>
</evidence>
<dbReference type="Pfam" id="PF00361">
    <property type="entry name" value="Proton_antipo_M"/>
    <property type="match status" value="1"/>
</dbReference>
<dbReference type="InterPro" id="IPR050175">
    <property type="entry name" value="Complex_I_Subunit_2"/>
</dbReference>
<evidence type="ECO:0000256" key="4">
    <source>
        <dbReference type="ARBA" id="ARBA00012944"/>
    </source>
</evidence>
<dbReference type="PANTHER" id="PTHR46552:SF1">
    <property type="entry name" value="NADH-UBIQUINONE OXIDOREDUCTASE CHAIN 2"/>
    <property type="match status" value="1"/>
</dbReference>
<accession>I7E778</accession>
<dbReference type="InterPro" id="IPR001750">
    <property type="entry name" value="ND/Mrp_TM"/>
</dbReference>
<evidence type="ECO:0000256" key="8">
    <source>
        <dbReference type="ARBA" id="ARBA00022692"/>
    </source>
</evidence>
<dbReference type="PANTHER" id="PTHR46552">
    <property type="entry name" value="NADH-UBIQUINONE OXIDOREDUCTASE CHAIN 2"/>
    <property type="match status" value="1"/>
</dbReference>
<keyword evidence="13 18" id="KW-0520">NAD</keyword>
<comment type="function">
    <text evidence="1">Core subunit of the mitochondrial membrane respiratory chain NADH dehydrogenase (Complex I) that is believed to belong to the minimal assembly required for catalysis. Complex I functions in the transfer of electrons from NADH to the respiratory chain. The immediate electron acceptor for the enzyme is believed to be ubiquinone.</text>
</comment>
<evidence type="ECO:0000313" key="20">
    <source>
        <dbReference type="EMBL" id="AFP16917.1"/>
    </source>
</evidence>
<dbReference type="InterPro" id="IPR003917">
    <property type="entry name" value="NADH_UbQ_OxRdtase_chain2"/>
</dbReference>
<dbReference type="GO" id="GO:0005743">
    <property type="term" value="C:mitochondrial inner membrane"/>
    <property type="evidence" value="ECO:0007669"/>
    <property type="project" value="UniProtKB-SubCell"/>
</dbReference>
<feature type="transmembrane region" description="Helical" evidence="18">
    <location>
        <begin position="7"/>
        <end position="27"/>
    </location>
</feature>
<evidence type="ECO:0000256" key="12">
    <source>
        <dbReference type="ARBA" id="ARBA00022989"/>
    </source>
</evidence>
<feature type="transmembrane region" description="Helical" evidence="18">
    <location>
        <begin position="270"/>
        <end position="294"/>
    </location>
</feature>
<keyword evidence="15 18" id="KW-0496">Mitochondrion</keyword>
<feature type="transmembrane region" description="Helical" evidence="18">
    <location>
        <begin position="59"/>
        <end position="79"/>
    </location>
</feature>
<feature type="transmembrane region" description="Helical" evidence="18">
    <location>
        <begin position="91"/>
        <end position="114"/>
    </location>
</feature>
<reference evidence="20" key="1">
    <citation type="journal article" date="2010" name="Nucleic Acids Res.">
        <title>Why barcode? High-throughput multiplex sequencing of mitochondrial genomes for molecular systematics.</title>
        <authorList>
            <person name="Timmermans M.J."/>
            <person name="Dodsworth S."/>
            <person name="Culverwell C.L."/>
            <person name="Bocak L."/>
            <person name="Ahrens D."/>
            <person name="Littlewood D.T."/>
            <person name="Pons J."/>
            <person name="Vogler A.P."/>
        </authorList>
    </citation>
    <scope>NUCLEOTIDE SEQUENCE</scope>
</reference>
<evidence type="ECO:0000259" key="19">
    <source>
        <dbReference type="Pfam" id="PF00361"/>
    </source>
</evidence>
<keyword evidence="11 18" id="KW-0249">Electron transport</keyword>
<feature type="domain" description="NADH:quinone oxidoreductase/Mrp antiporter transmembrane" evidence="19">
    <location>
        <begin position="23"/>
        <end position="284"/>
    </location>
</feature>
<keyword evidence="9 18" id="KW-0999">Mitochondrion inner membrane</keyword>
<evidence type="ECO:0000256" key="16">
    <source>
        <dbReference type="ARBA" id="ARBA00023136"/>
    </source>
</evidence>
<keyword evidence="10 18" id="KW-1278">Translocase</keyword>
<evidence type="ECO:0000256" key="11">
    <source>
        <dbReference type="ARBA" id="ARBA00022982"/>
    </source>
</evidence>
<comment type="similarity">
    <text evidence="3 18">Belongs to the complex I subunit 2 family.</text>
</comment>
<evidence type="ECO:0000256" key="1">
    <source>
        <dbReference type="ARBA" id="ARBA00003257"/>
    </source>
</evidence>
<keyword evidence="16 18" id="KW-0472">Membrane</keyword>
<evidence type="ECO:0000256" key="14">
    <source>
        <dbReference type="ARBA" id="ARBA00023075"/>
    </source>
</evidence>
<organism evidence="20">
    <name type="scientific">Drilus flavescens</name>
    <dbReference type="NCBI Taxonomy" id="295522"/>
    <lineage>
        <taxon>Eukaryota</taxon>
        <taxon>Metazoa</taxon>
        <taxon>Ecdysozoa</taxon>
        <taxon>Arthropoda</taxon>
        <taxon>Hexapoda</taxon>
        <taxon>Insecta</taxon>
        <taxon>Pterygota</taxon>
        <taxon>Neoptera</taxon>
        <taxon>Endopterygota</taxon>
        <taxon>Coleoptera</taxon>
        <taxon>Polyphaga</taxon>
        <taxon>Elateriformia</taxon>
        <taxon>Elateroidea</taxon>
        <taxon>Elateridae</taxon>
        <taxon>Agrypninae</taxon>
        <taxon>Drilini</taxon>
        <taxon>Drilus</taxon>
    </lineage>
</organism>
<evidence type="ECO:0000256" key="2">
    <source>
        <dbReference type="ARBA" id="ARBA00004448"/>
    </source>
</evidence>
<feature type="transmembrane region" description="Helical" evidence="18">
    <location>
        <begin position="198"/>
        <end position="217"/>
    </location>
</feature>
<name>I7E778_9COLE</name>
<keyword evidence="6" id="KW-0813">Transport</keyword>
<feature type="transmembrane region" description="Helical" evidence="18">
    <location>
        <begin position="238"/>
        <end position="258"/>
    </location>
</feature>
<gene>
    <name evidence="20" type="primary">ND2</name>
</gene>
<keyword evidence="8 18" id="KW-0812">Transmembrane</keyword>
<dbReference type="EC" id="7.1.1.2" evidence="4 18"/>
<dbReference type="PRINTS" id="PR01436">
    <property type="entry name" value="NADHDHGNASE2"/>
</dbReference>
<evidence type="ECO:0000256" key="3">
    <source>
        <dbReference type="ARBA" id="ARBA00007012"/>
    </source>
</evidence>
<protein>
    <recommendedName>
        <fullName evidence="5 18">NADH-ubiquinone oxidoreductase chain 2</fullName>
        <ecNumber evidence="4 18">7.1.1.2</ecNumber>
    </recommendedName>
</protein>
<keyword evidence="12 18" id="KW-1133">Transmembrane helix</keyword>
<dbReference type="GO" id="GO:0006120">
    <property type="term" value="P:mitochondrial electron transport, NADH to ubiquinone"/>
    <property type="evidence" value="ECO:0007669"/>
    <property type="project" value="InterPro"/>
</dbReference>
<evidence type="ECO:0000256" key="17">
    <source>
        <dbReference type="ARBA" id="ARBA00049551"/>
    </source>
</evidence>
<evidence type="ECO:0000256" key="13">
    <source>
        <dbReference type="ARBA" id="ARBA00023027"/>
    </source>
</evidence>
<evidence type="ECO:0000256" key="18">
    <source>
        <dbReference type="RuleBase" id="RU003403"/>
    </source>
</evidence>
<comment type="function">
    <text evidence="18">Core subunit of the mitochondrial membrane respiratory chain NADH dehydrogenase (Complex I) which catalyzes electron transfer from NADH through the respiratory chain, using ubiquinone as an electron acceptor. Essential for the catalytic activity and assembly of complex I.</text>
</comment>
<keyword evidence="7 18" id="KW-0679">Respiratory chain</keyword>
<geneLocation type="mitochondrion" evidence="20"/>
<proteinExistence type="inferred from homology"/>
<sequence length="339" mass="38843">MAKMYKILFLTTIFMSTLISVSSYSWFGMWLGLEINLLSIIPMMQVKKSILSSESTIKYFLVQAMASTIIMISVIFMVIKTELTSKIQIQSSFLLMMNSALLTKMGTAPFHFWFPEVLEGLDWMNCLLILTWQKIAPMVLFMYNMNFNSFVVIVILASVTISGILGINQISVRKILAYSSISHMGWMMSTMISETIWFVYFAVYSLITLNLVIFFNKCKIFFLNQLYISMNNSIPMKLWFITNFLSMGGIPPFLGFMPKWLTIQILVENSIIALPVVMIIFTLISIFMYTRIAVSAMLLNTLNKNWVKINYSIKSFVLAAVNFISVSSLVMITMAFNLY</sequence>
<keyword evidence="14 18" id="KW-0830">Ubiquinone</keyword>
<comment type="catalytic activity">
    <reaction evidence="17 18">
        <text>a ubiquinone + NADH + 5 H(+)(in) = a ubiquinol + NAD(+) + 4 H(+)(out)</text>
        <dbReference type="Rhea" id="RHEA:29091"/>
        <dbReference type="Rhea" id="RHEA-COMP:9565"/>
        <dbReference type="Rhea" id="RHEA-COMP:9566"/>
        <dbReference type="ChEBI" id="CHEBI:15378"/>
        <dbReference type="ChEBI" id="CHEBI:16389"/>
        <dbReference type="ChEBI" id="CHEBI:17976"/>
        <dbReference type="ChEBI" id="CHEBI:57540"/>
        <dbReference type="ChEBI" id="CHEBI:57945"/>
        <dbReference type="EC" id="7.1.1.2"/>
    </reaction>
</comment>
<evidence type="ECO:0000256" key="6">
    <source>
        <dbReference type="ARBA" id="ARBA00022448"/>
    </source>
</evidence>
<feature type="transmembrane region" description="Helical" evidence="18">
    <location>
        <begin position="315"/>
        <end position="336"/>
    </location>
</feature>
<dbReference type="AlphaFoldDB" id="I7E778"/>